<organism evidence="2 3">
    <name type="scientific">Candidatus Dechloromonas phosphorivorans</name>
    <dbReference type="NCBI Taxonomy" id="2899244"/>
    <lineage>
        <taxon>Bacteria</taxon>
        <taxon>Pseudomonadati</taxon>
        <taxon>Pseudomonadota</taxon>
        <taxon>Betaproteobacteria</taxon>
        <taxon>Rhodocyclales</taxon>
        <taxon>Azonexaceae</taxon>
        <taxon>Dechloromonas</taxon>
    </lineage>
</organism>
<reference evidence="2 3" key="1">
    <citation type="submission" date="2020-10" db="EMBL/GenBank/DDBJ databases">
        <title>Connecting structure to function with the recovery of over 1000 high-quality activated sludge metagenome-assembled genomes encoding full-length rRNA genes using long-read sequencing.</title>
        <authorList>
            <person name="Singleton C.M."/>
            <person name="Petriglieri F."/>
            <person name="Kristensen J.M."/>
            <person name="Kirkegaard R.H."/>
            <person name="Michaelsen T.Y."/>
            <person name="Andersen M.H."/>
            <person name="Karst S.M."/>
            <person name="Dueholm M.S."/>
            <person name="Nielsen P.H."/>
            <person name="Albertsen M."/>
        </authorList>
    </citation>
    <scope>NUCLEOTIDE SEQUENCE [LARGE SCALE GENOMIC DNA]</scope>
    <source>
        <strain evidence="2">EsbW_18-Q3-R4-48_BATAC.463</strain>
    </source>
</reference>
<feature type="domain" description="BioF2-like acetyltransferase" evidence="1">
    <location>
        <begin position="198"/>
        <end position="337"/>
    </location>
</feature>
<evidence type="ECO:0000313" key="3">
    <source>
        <dbReference type="Proteomes" id="UP000739411"/>
    </source>
</evidence>
<evidence type="ECO:0000313" key="2">
    <source>
        <dbReference type="EMBL" id="MBK7416232.1"/>
    </source>
</evidence>
<protein>
    <submittedName>
        <fullName evidence="2">GNAT family N-acetyltransferase</fullName>
    </submittedName>
</protein>
<dbReference type="Pfam" id="PF13480">
    <property type="entry name" value="Acetyltransf_6"/>
    <property type="match status" value="1"/>
</dbReference>
<evidence type="ECO:0000259" key="1">
    <source>
        <dbReference type="Pfam" id="PF13480"/>
    </source>
</evidence>
<sequence>MSSKRLNGWVRSSESIMLVNSRESLIFNTPEIFVDETRALLAKQSSGPQNADPHLLLEWFMVLAETAMPEGALLALFPLSQGKERESSFLPAMVLPNEHGKILALATFYTPLFGLVNEAQADECALTNLAKLLRKSRPTFSEAQFSPLDTESRSFALLEASFKNAGWLVDDYVCFGNWHQKTNPGNYATYLSDRPSRLQNTLLRAEKKLSKTDGYRLQIVQQDNDLLSVAIDAYVQVYNKSWKEHEPFPEFIPGLCKLAARKGWLRLGLIFLDNLPIAAQLWLVVEKKAYIVKLAYDQKFVKTSAGTVLTGALFRHVIDVDRVEEVDYLMGDDQYKQDWMSERRERRGIIAFNPQSPLGIAKAVYHFGGKILRKYSPFKK</sequence>
<proteinExistence type="predicted"/>
<comment type="caution">
    <text evidence="2">The sequence shown here is derived from an EMBL/GenBank/DDBJ whole genome shotgun (WGS) entry which is preliminary data.</text>
</comment>
<dbReference type="InterPro" id="IPR016181">
    <property type="entry name" value="Acyl_CoA_acyltransferase"/>
</dbReference>
<dbReference type="EMBL" id="JADJMS010000036">
    <property type="protein sequence ID" value="MBK7416232.1"/>
    <property type="molecule type" value="Genomic_DNA"/>
</dbReference>
<dbReference type="SUPFAM" id="SSF55729">
    <property type="entry name" value="Acyl-CoA N-acyltransferases (Nat)"/>
    <property type="match status" value="1"/>
</dbReference>
<dbReference type="AlphaFoldDB" id="A0A935K600"/>
<gene>
    <name evidence="2" type="ORF">IPJ38_15155</name>
</gene>
<name>A0A935K600_9RHOO</name>
<accession>A0A935K600</accession>
<dbReference type="Proteomes" id="UP000739411">
    <property type="component" value="Unassembled WGS sequence"/>
</dbReference>
<dbReference type="InterPro" id="IPR038740">
    <property type="entry name" value="BioF2-like_GNAT_dom"/>
</dbReference>